<evidence type="ECO:0000313" key="2">
    <source>
        <dbReference type="EMBL" id="RPB15742.1"/>
    </source>
</evidence>
<dbReference type="EMBL" id="ML119112">
    <property type="protein sequence ID" value="RPB15742.1"/>
    <property type="molecule type" value="Genomic_DNA"/>
</dbReference>
<accession>A0A3N4L2K8</accession>
<name>A0A3N4L2K8_9PEZI</name>
<keyword evidence="3" id="KW-1185">Reference proteome</keyword>
<dbReference type="Pfam" id="PF24764">
    <property type="entry name" value="rva_4"/>
    <property type="match status" value="1"/>
</dbReference>
<dbReference type="STRING" id="1392247.A0A3N4L2K8"/>
<dbReference type="AlphaFoldDB" id="A0A3N4L2K8"/>
<evidence type="ECO:0000259" key="1">
    <source>
        <dbReference type="Pfam" id="PF24764"/>
    </source>
</evidence>
<dbReference type="PANTHER" id="PTHR46791:SF5">
    <property type="entry name" value="CLR5 DOMAIN-CONTAINING PROTEIN-RELATED"/>
    <property type="match status" value="1"/>
</dbReference>
<dbReference type="OrthoDB" id="5392716at2759"/>
<protein>
    <recommendedName>
        <fullName evidence="1">Integrase core domain-containing protein</fullName>
    </recommendedName>
</protein>
<dbReference type="SUPFAM" id="SSF53098">
    <property type="entry name" value="Ribonuclease H-like"/>
    <property type="match status" value="1"/>
</dbReference>
<dbReference type="InParanoid" id="A0A3N4L2K8"/>
<dbReference type="Proteomes" id="UP000277580">
    <property type="component" value="Unassembled WGS sequence"/>
</dbReference>
<dbReference type="InterPro" id="IPR058913">
    <property type="entry name" value="Integrase_dom_put"/>
</dbReference>
<reference evidence="2 3" key="1">
    <citation type="journal article" date="2018" name="Nat. Ecol. Evol.">
        <title>Pezizomycetes genomes reveal the molecular basis of ectomycorrhizal truffle lifestyle.</title>
        <authorList>
            <person name="Murat C."/>
            <person name="Payen T."/>
            <person name="Noel B."/>
            <person name="Kuo A."/>
            <person name="Morin E."/>
            <person name="Chen J."/>
            <person name="Kohler A."/>
            <person name="Krizsan K."/>
            <person name="Balestrini R."/>
            <person name="Da Silva C."/>
            <person name="Montanini B."/>
            <person name="Hainaut M."/>
            <person name="Levati E."/>
            <person name="Barry K.W."/>
            <person name="Belfiori B."/>
            <person name="Cichocki N."/>
            <person name="Clum A."/>
            <person name="Dockter R.B."/>
            <person name="Fauchery L."/>
            <person name="Guy J."/>
            <person name="Iotti M."/>
            <person name="Le Tacon F."/>
            <person name="Lindquist E.A."/>
            <person name="Lipzen A."/>
            <person name="Malagnac F."/>
            <person name="Mello A."/>
            <person name="Molinier V."/>
            <person name="Miyauchi S."/>
            <person name="Poulain J."/>
            <person name="Riccioni C."/>
            <person name="Rubini A."/>
            <person name="Sitrit Y."/>
            <person name="Splivallo R."/>
            <person name="Traeger S."/>
            <person name="Wang M."/>
            <person name="Zifcakova L."/>
            <person name="Wipf D."/>
            <person name="Zambonelli A."/>
            <person name="Paolocci F."/>
            <person name="Nowrousian M."/>
            <person name="Ottonello S."/>
            <person name="Baldrian P."/>
            <person name="Spatafora J.W."/>
            <person name="Henrissat B."/>
            <person name="Nagy L.G."/>
            <person name="Aury J.M."/>
            <person name="Wincker P."/>
            <person name="Grigoriev I.V."/>
            <person name="Bonfante P."/>
            <person name="Martin F.M."/>
        </authorList>
    </citation>
    <scope>NUCLEOTIDE SEQUENCE [LARGE SCALE GENOMIC DNA]</scope>
    <source>
        <strain evidence="2 3">CCBAS932</strain>
    </source>
</reference>
<feature type="domain" description="Integrase core" evidence="1">
    <location>
        <begin position="30"/>
        <end position="198"/>
    </location>
</feature>
<evidence type="ECO:0000313" key="3">
    <source>
        <dbReference type="Proteomes" id="UP000277580"/>
    </source>
</evidence>
<feature type="non-terminal residue" evidence="2">
    <location>
        <position position="198"/>
    </location>
</feature>
<dbReference type="PANTHER" id="PTHR46791">
    <property type="entry name" value="EXPRESSED PROTEIN"/>
    <property type="match status" value="1"/>
</dbReference>
<gene>
    <name evidence="2" type="ORF">P167DRAFT_466460</name>
</gene>
<sequence>RIGQALKIVDPIGVENRLKSVNRHHAHFICPGPNWCWSIDGHLKLQMFGIEIYAAIDAYSRYVTWFYCGVSGKTGVSVLSQFLEVMQTQNCLPLHIRADRGTETMLLAESSWELHKDHNPYITFPEVFWYGTSTRNVRIESWWGQLTKGATADWKKYFRTLQQGNLFQEDKLEDMIAILYTYMPIIRAKLHQFVENWN</sequence>
<proteinExistence type="predicted"/>
<organism evidence="2 3">
    <name type="scientific">Morchella conica CCBAS932</name>
    <dbReference type="NCBI Taxonomy" id="1392247"/>
    <lineage>
        <taxon>Eukaryota</taxon>
        <taxon>Fungi</taxon>
        <taxon>Dikarya</taxon>
        <taxon>Ascomycota</taxon>
        <taxon>Pezizomycotina</taxon>
        <taxon>Pezizomycetes</taxon>
        <taxon>Pezizales</taxon>
        <taxon>Morchellaceae</taxon>
        <taxon>Morchella</taxon>
    </lineage>
</organism>
<feature type="non-terminal residue" evidence="2">
    <location>
        <position position="1"/>
    </location>
</feature>
<dbReference type="InterPro" id="IPR012337">
    <property type="entry name" value="RNaseH-like_sf"/>
</dbReference>